<gene>
    <name evidence="2" type="ORF">GPUH_LOCUS1133</name>
</gene>
<evidence type="ECO:0000313" key="4">
    <source>
        <dbReference type="WBParaSite" id="GPUH_0000113301-mRNA-1"/>
    </source>
</evidence>
<reference evidence="4" key="1">
    <citation type="submission" date="2016-06" db="UniProtKB">
        <authorList>
            <consortium name="WormBaseParasite"/>
        </authorList>
    </citation>
    <scope>IDENTIFICATION</scope>
</reference>
<organism evidence="4">
    <name type="scientific">Gongylonema pulchrum</name>
    <dbReference type="NCBI Taxonomy" id="637853"/>
    <lineage>
        <taxon>Eukaryota</taxon>
        <taxon>Metazoa</taxon>
        <taxon>Ecdysozoa</taxon>
        <taxon>Nematoda</taxon>
        <taxon>Chromadorea</taxon>
        <taxon>Rhabditida</taxon>
        <taxon>Spirurina</taxon>
        <taxon>Spiruromorpha</taxon>
        <taxon>Spiruroidea</taxon>
        <taxon>Gongylonematidae</taxon>
        <taxon>Gongylonema</taxon>
    </lineage>
</organism>
<sequence>MDRILSFIYISVTKFQSEPHTNLHQHDNKIIIAYTRLTRAGLIYIDGLTSGLGLRKEECRLVDDAVQEDDDDEYVGDDSGEQSVGSTARCFD</sequence>
<proteinExistence type="predicted"/>
<dbReference type="EMBL" id="UYRT01001277">
    <property type="protein sequence ID" value="VDK29432.1"/>
    <property type="molecule type" value="Genomic_DNA"/>
</dbReference>
<accession>A0A183CXE2</accession>
<evidence type="ECO:0000313" key="3">
    <source>
        <dbReference type="Proteomes" id="UP000271098"/>
    </source>
</evidence>
<feature type="region of interest" description="Disordered" evidence="1">
    <location>
        <begin position="70"/>
        <end position="92"/>
    </location>
</feature>
<dbReference type="WBParaSite" id="GPUH_0000113301-mRNA-1">
    <property type="protein sequence ID" value="GPUH_0000113301-mRNA-1"/>
    <property type="gene ID" value="GPUH_0000113301"/>
</dbReference>
<reference evidence="2 3" key="2">
    <citation type="submission" date="2018-11" db="EMBL/GenBank/DDBJ databases">
        <authorList>
            <consortium name="Pathogen Informatics"/>
        </authorList>
    </citation>
    <scope>NUCLEOTIDE SEQUENCE [LARGE SCALE GENOMIC DNA]</scope>
</reference>
<protein>
    <submittedName>
        <fullName evidence="4">Rad21_Rec8 domain-containing protein</fullName>
    </submittedName>
</protein>
<keyword evidence="3" id="KW-1185">Reference proteome</keyword>
<dbReference type="AlphaFoldDB" id="A0A183CXE2"/>
<feature type="compositionally biased region" description="Acidic residues" evidence="1">
    <location>
        <begin position="70"/>
        <end position="80"/>
    </location>
</feature>
<evidence type="ECO:0000313" key="2">
    <source>
        <dbReference type="EMBL" id="VDK29432.1"/>
    </source>
</evidence>
<name>A0A183CXE2_9BILA</name>
<dbReference type="Proteomes" id="UP000271098">
    <property type="component" value="Unassembled WGS sequence"/>
</dbReference>
<evidence type="ECO:0000256" key="1">
    <source>
        <dbReference type="SAM" id="MobiDB-lite"/>
    </source>
</evidence>